<dbReference type="GO" id="GO:0070189">
    <property type="term" value="P:kynurenine metabolic process"/>
    <property type="evidence" value="ECO:0007669"/>
    <property type="project" value="TreeGrafter"/>
</dbReference>
<proteinExistence type="inferred from homology"/>
<dbReference type="GO" id="GO:0071949">
    <property type="term" value="F:FAD binding"/>
    <property type="evidence" value="ECO:0007669"/>
    <property type="project" value="InterPro"/>
</dbReference>
<gene>
    <name evidence="10 13" type="primary">BNA4</name>
    <name evidence="13" type="ORF">HK103_002291</name>
</gene>
<reference evidence="13" key="1">
    <citation type="submission" date="2020-05" db="EMBL/GenBank/DDBJ databases">
        <title>Phylogenomic resolution of chytrid fungi.</title>
        <authorList>
            <person name="Stajich J.E."/>
            <person name="Amses K."/>
            <person name="Simmons R."/>
            <person name="Seto K."/>
            <person name="Myers J."/>
            <person name="Bonds A."/>
            <person name="Quandt C.A."/>
            <person name="Barry K."/>
            <person name="Liu P."/>
            <person name="Grigoriev I."/>
            <person name="Longcore J.E."/>
            <person name="James T.Y."/>
        </authorList>
    </citation>
    <scope>NUCLEOTIDE SEQUENCE</scope>
    <source>
        <strain evidence="13">PLAUS21</strain>
    </source>
</reference>
<comment type="caution">
    <text evidence="13">The sequence shown here is derived from an EMBL/GenBank/DDBJ whole genome shotgun (WGS) entry which is preliminary data.</text>
</comment>
<dbReference type="PANTHER" id="PTHR46028:SF2">
    <property type="entry name" value="KYNURENINE 3-MONOOXYGENASE"/>
    <property type="match status" value="1"/>
</dbReference>
<keyword evidence="6 10" id="KW-0560">Oxidoreductase</keyword>
<keyword evidence="11" id="KW-1133">Transmembrane helix</keyword>
<comment type="pathway">
    <text evidence="10">Cofactor biosynthesis; NAD(+) biosynthesis; quinolinate from L-kynurenine: step 1/3.</text>
</comment>
<dbReference type="Proteomes" id="UP001210925">
    <property type="component" value="Unassembled WGS sequence"/>
</dbReference>
<keyword evidence="10 11" id="KW-0472">Membrane</keyword>
<dbReference type="FunFam" id="3.50.50.60:FF:000129">
    <property type="entry name" value="Kynurenine 3-monooxygenase"/>
    <property type="match status" value="1"/>
</dbReference>
<keyword evidence="2 10" id="KW-0285">Flavoprotein</keyword>
<evidence type="ECO:0000313" key="13">
    <source>
        <dbReference type="EMBL" id="KAJ3259388.1"/>
    </source>
</evidence>
<keyword evidence="14" id="KW-1185">Reference proteome</keyword>
<dbReference type="Gene3D" id="3.50.50.60">
    <property type="entry name" value="FAD/NAD(P)-binding domain"/>
    <property type="match status" value="1"/>
</dbReference>
<comment type="catalytic activity">
    <reaction evidence="9 10">
        <text>L-kynurenine + NADPH + O2 + H(+) = 3-hydroxy-L-kynurenine + NADP(+) + H2O</text>
        <dbReference type="Rhea" id="RHEA:20545"/>
        <dbReference type="ChEBI" id="CHEBI:15377"/>
        <dbReference type="ChEBI" id="CHEBI:15378"/>
        <dbReference type="ChEBI" id="CHEBI:15379"/>
        <dbReference type="ChEBI" id="CHEBI:57783"/>
        <dbReference type="ChEBI" id="CHEBI:57959"/>
        <dbReference type="ChEBI" id="CHEBI:58125"/>
        <dbReference type="ChEBI" id="CHEBI:58349"/>
        <dbReference type="EC" id="1.14.13.9"/>
    </reaction>
</comment>
<dbReference type="InterPro" id="IPR002938">
    <property type="entry name" value="FAD-bd"/>
</dbReference>
<evidence type="ECO:0000256" key="9">
    <source>
        <dbReference type="ARBA" id="ARBA00047818"/>
    </source>
</evidence>
<evidence type="ECO:0000256" key="7">
    <source>
        <dbReference type="ARBA" id="ARBA00023033"/>
    </source>
</evidence>
<keyword evidence="11" id="KW-0812">Transmembrane</keyword>
<feature type="transmembrane region" description="Helical" evidence="11">
    <location>
        <begin position="12"/>
        <end position="29"/>
    </location>
</feature>
<keyword evidence="8 10" id="KW-0496">Mitochondrion</keyword>
<dbReference type="Pfam" id="PF01494">
    <property type="entry name" value="FAD_binding_3"/>
    <property type="match status" value="1"/>
</dbReference>
<comment type="cofactor">
    <cofactor evidence="1 10">
        <name>FAD</name>
        <dbReference type="ChEBI" id="CHEBI:57692"/>
    </cofactor>
</comment>
<evidence type="ECO:0000256" key="4">
    <source>
        <dbReference type="ARBA" id="ARBA00022827"/>
    </source>
</evidence>
<accession>A0AAD5Y4S7</accession>
<dbReference type="EMBL" id="JADGKB010000018">
    <property type="protein sequence ID" value="KAJ3259388.1"/>
    <property type="molecule type" value="Genomic_DNA"/>
</dbReference>
<keyword evidence="5 10" id="KW-0521">NADP</keyword>
<dbReference type="AlphaFoldDB" id="A0AAD5Y4S7"/>
<dbReference type="SUPFAM" id="SSF51905">
    <property type="entry name" value="FAD/NAD(P)-binding domain"/>
    <property type="match status" value="1"/>
</dbReference>
<dbReference type="GO" id="GO:0043420">
    <property type="term" value="P:anthranilate metabolic process"/>
    <property type="evidence" value="ECO:0007669"/>
    <property type="project" value="UniProtKB-UniRule"/>
</dbReference>
<dbReference type="HAMAP" id="MF_01971">
    <property type="entry name" value="Kynurenine_monooxygenase"/>
    <property type="match status" value="1"/>
</dbReference>
<dbReference type="EC" id="1.14.13.9" evidence="10"/>
<protein>
    <recommendedName>
        <fullName evidence="10">Kynurenine 3-monooxygenase</fullName>
        <ecNumber evidence="10">1.14.13.9</ecNumber>
    </recommendedName>
    <alternativeName>
        <fullName evidence="10">Biosynthesis of nicotinic acid protein 4</fullName>
    </alternativeName>
    <alternativeName>
        <fullName evidence="10">Kynurenine 3-hydroxylase</fullName>
    </alternativeName>
</protein>
<evidence type="ECO:0000256" key="8">
    <source>
        <dbReference type="ARBA" id="ARBA00023128"/>
    </source>
</evidence>
<comment type="subcellular location">
    <subcellularLocation>
        <location evidence="10">Mitochondrion outer membrane</location>
    </subcellularLocation>
</comment>
<evidence type="ECO:0000256" key="11">
    <source>
        <dbReference type="SAM" id="Phobius"/>
    </source>
</evidence>
<keyword evidence="3 10" id="KW-0662">Pyridine nucleotide biosynthesis</keyword>
<evidence type="ECO:0000256" key="6">
    <source>
        <dbReference type="ARBA" id="ARBA00023002"/>
    </source>
</evidence>
<evidence type="ECO:0000256" key="3">
    <source>
        <dbReference type="ARBA" id="ARBA00022642"/>
    </source>
</evidence>
<keyword evidence="10" id="KW-1000">Mitochondrion outer membrane</keyword>
<comment type="function">
    <text evidence="10">Catalyzes the hydroxylation of L-kynurenine (L-Kyn) to form 3-hydroxy-L-kynurenine (L-3OHKyn). Required for synthesis of quinolinic acid.</text>
</comment>
<comment type="similarity">
    <text evidence="10">Belongs to the aromatic-ring hydroxylase family. KMO subfamily.</text>
</comment>
<evidence type="ECO:0000256" key="2">
    <source>
        <dbReference type="ARBA" id="ARBA00022630"/>
    </source>
</evidence>
<dbReference type="GO" id="GO:0034354">
    <property type="term" value="P:'de novo' NAD+ biosynthetic process from L-tryptophan"/>
    <property type="evidence" value="ECO:0007669"/>
    <property type="project" value="UniProtKB-UniRule"/>
</dbReference>
<evidence type="ECO:0000256" key="10">
    <source>
        <dbReference type="HAMAP-Rule" id="MF_03018"/>
    </source>
</evidence>
<feature type="domain" description="FAD-binding" evidence="12">
    <location>
        <begin position="10"/>
        <end position="356"/>
    </location>
</feature>
<dbReference type="GO" id="GO:0006569">
    <property type="term" value="P:L-tryptophan catabolic process"/>
    <property type="evidence" value="ECO:0007669"/>
    <property type="project" value="UniProtKB-UniRule"/>
</dbReference>
<organism evidence="13 14">
    <name type="scientific">Boothiomyces macroporosus</name>
    <dbReference type="NCBI Taxonomy" id="261099"/>
    <lineage>
        <taxon>Eukaryota</taxon>
        <taxon>Fungi</taxon>
        <taxon>Fungi incertae sedis</taxon>
        <taxon>Chytridiomycota</taxon>
        <taxon>Chytridiomycota incertae sedis</taxon>
        <taxon>Chytridiomycetes</taxon>
        <taxon>Rhizophydiales</taxon>
        <taxon>Terramycetaceae</taxon>
        <taxon>Boothiomyces</taxon>
    </lineage>
</organism>
<dbReference type="GO" id="GO:0005741">
    <property type="term" value="C:mitochondrial outer membrane"/>
    <property type="evidence" value="ECO:0007669"/>
    <property type="project" value="UniProtKB-SubCell"/>
</dbReference>
<dbReference type="InterPro" id="IPR027545">
    <property type="entry name" value="Kynurenine_monooxygenase"/>
</dbReference>
<dbReference type="PANTHER" id="PTHR46028">
    <property type="entry name" value="KYNURENINE 3-MONOOXYGENASE"/>
    <property type="match status" value="1"/>
</dbReference>
<evidence type="ECO:0000313" key="14">
    <source>
        <dbReference type="Proteomes" id="UP001210925"/>
    </source>
</evidence>
<keyword evidence="7 10" id="KW-0503">Monooxygenase</keyword>
<dbReference type="GO" id="GO:0004502">
    <property type="term" value="F:kynurenine 3-monooxygenase activity"/>
    <property type="evidence" value="ECO:0007669"/>
    <property type="project" value="UniProtKB-UniRule"/>
</dbReference>
<sequence>MVETACSNFKVVVIGGGLVGSLATVYFANKDIRQDKHASGRSINLALSTRGIEALKGAGVDDEIIPTLIPMKGRYIHALDGSFNTQNYGIFGQCINSVDRKLMNEKLLTVAEKHALVKLNFEVGVERCDFESGEITFVNNKKEKIIVSDADLIIGADGAFSKVRQQLLRQLTMNFSQEYIGHLYVELNMPPTKSGDYAMDSNHLHIWPRETFMMIALPNLDKSFTVTLFMPKEKFASIKTHQDLLTFFDVTFPDAVTLIGRDLLVEDYFKNPKGTLMTVKCDPYHYKNKAVIVGDAAHAMVPFYGQGMNCGFEDLIVLNELFSEHVPSNRAPTEEELGTILSKYTETRKKDAHAICDLAKQNYIEMRSGVINPKYLLRKKFEDFWHRRFPDLIVPLYTMVSFSRIPYSEALQRYEKQTTWFEWYLKARITFKVVLALAVAKAFMPLVKKLIQ</sequence>
<evidence type="ECO:0000256" key="1">
    <source>
        <dbReference type="ARBA" id="ARBA00001974"/>
    </source>
</evidence>
<dbReference type="InterPro" id="IPR036188">
    <property type="entry name" value="FAD/NAD-bd_sf"/>
</dbReference>
<dbReference type="GO" id="GO:0019805">
    <property type="term" value="P:quinolinate biosynthetic process"/>
    <property type="evidence" value="ECO:0007669"/>
    <property type="project" value="UniProtKB-UniRule"/>
</dbReference>
<evidence type="ECO:0000259" key="12">
    <source>
        <dbReference type="Pfam" id="PF01494"/>
    </source>
</evidence>
<name>A0AAD5Y4S7_9FUNG</name>
<keyword evidence="4 10" id="KW-0274">FAD</keyword>
<dbReference type="PRINTS" id="PR00420">
    <property type="entry name" value="RNGMNOXGNASE"/>
</dbReference>
<evidence type="ECO:0000256" key="5">
    <source>
        <dbReference type="ARBA" id="ARBA00022857"/>
    </source>
</evidence>